<evidence type="ECO:0000259" key="2">
    <source>
        <dbReference type="PROSITE" id="PS50033"/>
    </source>
</evidence>
<feature type="compositionally biased region" description="Low complexity" evidence="1">
    <location>
        <begin position="602"/>
        <end position="613"/>
    </location>
</feature>
<dbReference type="GO" id="GO:0042593">
    <property type="term" value="P:glucose homeostasis"/>
    <property type="evidence" value="ECO:0007669"/>
    <property type="project" value="TreeGrafter"/>
</dbReference>
<dbReference type="FunFam" id="3.10.20.90:FF:000204">
    <property type="entry name" value="tether containing UBX domain for GLUT4"/>
    <property type="match status" value="1"/>
</dbReference>
<feature type="domain" description="UBX" evidence="2">
    <location>
        <begin position="470"/>
        <end position="546"/>
    </location>
</feature>
<dbReference type="PROSITE" id="PS50033">
    <property type="entry name" value="UBX"/>
    <property type="match status" value="1"/>
</dbReference>
<dbReference type="Pfam" id="PF11470">
    <property type="entry name" value="TUG-UBL1"/>
    <property type="match status" value="1"/>
</dbReference>
<feature type="compositionally biased region" description="Polar residues" evidence="1">
    <location>
        <begin position="219"/>
        <end position="237"/>
    </location>
</feature>
<dbReference type="GO" id="GO:0006886">
    <property type="term" value="P:intracellular protein transport"/>
    <property type="evidence" value="ECO:0007669"/>
    <property type="project" value="TreeGrafter"/>
</dbReference>
<dbReference type="STRING" id="7574.A0A1S3HMY7"/>
<dbReference type="Gene3D" id="3.10.20.90">
    <property type="entry name" value="Phosphatidylinositol 3-kinase Catalytic Subunit, Chain A, domain 1"/>
    <property type="match status" value="2"/>
</dbReference>
<sequence>MSASVQVLCPNGRRQNVKITPNSKLLQVLEEVCKKQGFLPPEEYELKHGRNTLDIGLSFRYSNLPNNAKLELVKAAKARTETTVIIALQLETGERLQHEFDPGVTLWELLQYWEQKPEAEQQQLTSIKKDGDTELHPVCLYMREDVIGELALKATSLRSLGLTGGKAIIRCLHRPIDSATLEQIRQRLEKEQVKQAKLDALNYQRQKSEEAELPKKQNAIPTSTGSSETSMDTQSAESIAMDTESSENSAFQSRKRETEISPPGTSHKESKLEQVVEAMETDQQQAPSSDVSTASTDSVVLSGGVPTGIPGVTMFRPGAGEFSADQQQYIMDVAQSILGQMTAGNGPQQQQPSQGRGARPRQVLQPTPSPFADFKFPEETKGKELYKNELSEVSREDFKPCDREIVVYRVDEPVSISPDQEGDVPDSFFEVTEHDVRRMMKDLQKSVKDMSDQPLMTQSMRKAELEEKFSKYERAVVRFHFPDKVVVQALFRPLETVFALTKFVKEHLDDRTMSFYLYTTPPKTVLKDPSNNLIEAGLVPASVVYVGTESQKEKYLSAQVMCTKSTLLEAEKTAMNWHYKHTMSQPGVSGASTSGASGGATAGTSASGIGASGNTRSAAPTGSGNTGEKKTPKWLKIGKS</sequence>
<evidence type="ECO:0000256" key="1">
    <source>
        <dbReference type="SAM" id="MobiDB-lite"/>
    </source>
</evidence>
<evidence type="ECO:0000313" key="3">
    <source>
        <dbReference type="Proteomes" id="UP000085678"/>
    </source>
</evidence>
<dbReference type="GeneID" id="106156629"/>
<dbReference type="FunCoup" id="A0A1S3HMY7">
    <property type="interactions" value="1178"/>
</dbReference>
<dbReference type="SUPFAM" id="SSF54236">
    <property type="entry name" value="Ubiquitin-like"/>
    <property type="match status" value="2"/>
</dbReference>
<dbReference type="CDD" id="cd16105">
    <property type="entry name" value="Ubl_ASPSCR1_like"/>
    <property type="match status" value="1"/>
</dbReference>
<dbReference type="CDD" id="cd16118">
    <property type="entry name" value="UBX2_UBXN9"/>
    <property type="match status" value="1"/>
</dbReference>
<feature type="region of interest" description="Disordered" evidence="1">
    <location>
        <begin position="585"/>
        <end position="640"/>
    </location>
</feature>
<dbReference type="InParanoid" id="A0A1S3HMY7"/>
<feature type="compositionally biased region" description="Polar residues" evidence="1">
    <location>
        <begin position="614"/>
        <end position="623"/>
    </location>
</feature>
<dbReference type="Proteomes" id="UP000085678">
    <property type="component" value="Unplaced"/>
</dbReference>
<feature type="region of interest" description="Disordered" evidence="1">
    <location>
        <begin position="342"/>
        <end position="378"/>
    </location>
</feature>
<gene>
    <name evidence="4" type="primary">LOC106156629</name>
</gene>
<dbReference type="GO" id="GO:0012506">
    <property type="term" value="C:vesicle membrane"/>
    <property type="evidence" value="ECO:0007669"/>
    <property type="project" value="TreeGrafter"/>
</dbReference>
<dbReference type="CDD" id="cd17075">
    <property type="entry name" value="UBX1_UBXN9"/>
    <property type="match status" value="1"/>
</dbReference>
<dbReference type="Pfam" id="PF00789">
    <property type="entry name" value="UBX"/>
    <property type="match status" value="1"/>
</dbReference>
<dbReference type="RefSeq" id="XP_013387420.1">
    <property type="nucleotide sequence ID" value="XM_013531966.1"/>
</dbReference>
<feature type="compositionally biased region" description="Basic and acidic residues" evidence="1">
    <location>
        <begin position="206"/>
        <end position="215"/>
    </location>
</feature>
<dbReference type="InterPro" id="IPR001012">
    <property type="entry name" value="UBX_dom"/>
</dbReference>
<dbReference type="AlphaFoldDB" id="A0A1S3HMY7"/>
<evidence type="ECO:0000313" key="4">
    <source>
        <dbReference type="RefSeq" id="XP_013387420.1"/>
    </source>
</evidence>
<feature type="region of interest" description="Disordered" evidence="1">
    <location>
        <begin position="204"/>
        <end position="299"/>
    </location>
</feature>
<dbReference type="PANTHER" id="PTHR46467">
    <property type="entry name" value="TETHER CONTAINING UBX DOMAIN FOR GLUT4"/>
    <property type="match status" value="1"/>
</dbReference>
<dbReference type="KEGG" id="lak:106156629"/>
<organism evidence="3 4">
    <name type="scientific">Lingula anatina</name>
    <name type="common">Brachiopod</name>
    <name type="synonym">Lingula unguis</name>
    <dbReference type="NCBI Taxonomy" id="7574"/>
    <lineage>
        <taxon>Eukaryota</taxon>
        <taxon>Metazoa</taxon>
        <taxon>Spiralia</taxon>
        <taxon>Lophotrochozoa</taxon>
        <taxon>Brachiopoda</taxon>
        <taxon>Linguliformea</taxon>
        <taxon>Lingulata</taxon>
        <taxon>Lingulida</taxon>
        <taxon>Linguloidea</taxon>
        <taxon>Lingulidae</taxon>
        <taxon>Lingula</taxon>
    </lineage>
</organism>
<dbReference type="PANTHER" id="PTHR46467:SF1">
    <property type="entry name" value="TETHER CONTAINING UBX DOMAIN FOR GLUT4"/>
    <property type="match status" value="1"/>
</dbReference>
<feature type="compositionally biased region" description="Low complexity" evidence="1">
    <location>
        <begin position="346"/>
        <end position="362"/>
    </location>
</feature>
<dbReference type="OrthoDB" id="440781at2759"/>
<reference evidence="4" key="1">
    <citation type="submission" date="2025-08" db="UniProtKB">
        <authorList>
            <consortium name="RefSeq"/>
        </authorList>
    </citation>
    <scope>IDENTIFICATION</scope>
    <source>
        <tissue evidence="4">Gonads</tissue>
    </source>
</reference>
<accession>A0A1S3HMY7</accession>
<feature type="compositionally biased region" description="Low complexity" evidence="1">
    <location>
        <begin position="288"/>
        <end position="299"/>
    </location>
</feature>
<dbReference type="InterPro" id="IPR029071">
    <property type="entry name" value="Ubiquitin-like_domsf"/>
</dbReference>
<protein>
    <submittedName>
        <fullName evidence="4">Tether containing UBX domain for GLUT4 isoform X1</fullName>
    </submittedName>
</protein>
<dbReference type="GO" id="GO:0005737">
    <property type="term" value="C:cytoplasm"/>
    <property type="evidence" value="ECO:0007669"/>
    <property type="project" value="TreeGrafter"/>
</dbReference>
<dbReference type="InterPro" id="IPR021569">
    <property type="entry name" value="TUG-UBL1"/>
</dbReference>
<keyword evidence="3" id="KW-1185">Reference proteome</keyword>
<name>A0A1S3HMY7_LINAN</name>
<proteinExistence type="predicted"/>
<dbReference type="InterPro" id="IPR059238">
    <property type="entry name" value="UBX1_UBXN9"/>
</dbReference>
<dbReference type="GO" id="GO:0005634">
    <property type="term" value="C:nucleus"/>
    <property type="evidence" value="ECO:0007669"/>
    <property type="project" value="TreeGrafter"/>
</dbReference>